<evidence type="ECO:0000313" key="3">
    <source>
        <dbReference type="Proteomes" id="UP000183461"/>
    </source>
</evidence>
<organism evidence="2 3">
    <name type="scientific">Ruminococcus flavefaciens</name>
    <dbReference type="NCBI Taxonomy" id="1265"/>
    <lineage>
        <taxon>Bacteria</taxon>
        <taxon>Bacillati</taxon>
        <taxon>Bacillota</taxon>
        <taxon>Clostridia</taxon>
        <taxon>Eubacteriales</taxon>
        <taxon>Oscillospiraceae</taxon>
        <taxon>Ruminococcus</taxon>
    </lineage>
</organism>
<dbReference type="InterPro" id="IPR006637">
    <property type="entry name" value="ChW"/>
</dbReference>
<feature type="signal peptide" evidence="1">
    <location>
        <begin position="1"/>
        <end position="24"/>
    </location>
</feature>
<sequence length="239" mass="26868">MKKLFKKLTGCTLAFTLLTGSVSATDLITPKSTAAFSISFSWINNAVSDKNAPFIAHCQTYGWQDTRWILGNCYAQQSYLKSLKLEEVYDQINTYIGTTGKAKRLEAFIIGDPNVEYCVQYANETGWQEWTTGAPTCTIKGYNMNEWLESAMLKEHMAGTTGQAKAIQAIKIRSKENYYDVFYQVHIQGRGWLNWTKNGNPAGNGHGVRVEAIRVKFMEKNTCAIAPQSEDGQAYAYYN</sequence>
<reference evidence="3" key="1">
    <citation type="submission" date="2016-11" db="EMBL/GenBank/DDBJ databases">
        <authorList>
            <person name="Varghese N."/>
            <person name="Submissions S."/>
        </authorList>
    </citation>
    <scope>NUCLEOTIDE SEQUENCE [LARGE SCALE GENOMIC DNA]</scope>
    <source>
        <strain evidence="3">YL228</strain>
    </source>
</reference>
<dbReference type="AlphaFoldDB" id="A0A1K1MV36"/>
<proteinExistence type="predicted"/>
<evidence type="ECO:0000256" key="1">
    <source>
        <dbReference type="SAM" id="SignalP"/>
    </source>
</evidence>
<dbReference type="SMART" id="SM00728">
    <property type="entry name" value="ChW"/>
    <property type="match status" value="1"/>
</dbReference>
<dbReference type="Proteomes" id="UP000183461">
    <property type="component" value="Unassembled WGS sequence"/>
</dbReference>
<gene>
    <name evidence="2" type="ORF">SAMN02910280_1404</name>
</gene>
<dbReference type="RefSeq" id="WP_072299754.1">
    <property type="nucleotide sequence ID" value="NZ_FPIP01000003.1"/>
</dbReference>
<accession>A0A1K1MV36</accession>
<name>A0A1K1MV36_RUMFL</name>
<feature type="chain" id="PRO_5013380863" evidence="1">
    <location>
        <begin position="25"/>
        <end position="239"/>
    </location>
</feature>
<evidence type="ECO:0000313" key="2">
    <source>
        <dbReference type="EMBL" id="SFW26979.1"/>
    </source>
</evidence>
<dbReference type="Pfam" id="PF07538">
    <property type="entry name" value="ChW"/>
    <property type="match status" value="1"/>
</dbReference>
<dbReference type="EMBL" id="FPIP01000003">
    <property type="protein sequence ID" value="SFW26979.1"/>
    <property type="molecule type" value="Genomic_DNA"/>
</dbReference>
<protein>
    <submittedName>
        <fullName evidence="2">Hydrophobic W protein</fullName>
    </submittedName>
</protein>
<keyword evidence="1" id="KW-0732">Signal</keyword>